<proteinExistence type="predicted"/>
<dbReference type="Proteomes" id="UP001165121">
    <property type="component" value="Unassembled WGS sequence"/>
</dbReference>
<keyword evidence="3" id="KW-1185">Reference proteome</keyword>
<dbReference type="AlphaFoldDB" id="A0A9W7D6M2"/>
<feature type="region of interest" description="Disordered" evidence="1">
    <location>
        <begin position="46"/>
        <end position="68"/>
    </location>
</feature>
<name>A0A9W7D6M2_9STRA</name>
<dbReference type="EMBL" id="BSXT01005536">
    <property type="protein sequence ID" value="GMF60817.1"/>
    <property type="molecule type" value="Genomic_DNA"/>
</dbReference>
<sequence>MDEMDEPLVAVVDAVEVDVEFDDVLVADETSSLAWTSLSEYWHRGSLMPSPSSVGSPSSLPSDHPQTT</sequence>
<comment type="caution">
    <text evidence="2">The sequence shown here is derived from an EMBL/GenBank/DDBJ whole genome shotgun (WGS) entry which is preliminary data.</text>
</comment>
<accession>A0A9W7D6M2</accession>
<reference evidence="2" key="1">
    <citation type="submission" date="2023-04" db="EMBL/GenBank/DDBJ databases">
        <title>Phytophthora fragariaefolia NBRC 109709.</title>
        <authorList>
            <person name="Ichikawa N."/>
            <person name="Sato H."/>
            <person name="Tonouchi N."/>
        </authorList>
    </citation>
    <scope>NUCLEOTIDE SEQUENCE</scope>
    <source>
        <strain evidence="2">NBRC 109709</strain>
    </source>
</reference>
<evidence type="ECO:0000313" key="2">
    <source>
        <dbReference type="EMBL" id="GMF60817.1"/>
    </source>
</evidence>
<feature type="compositionally biased region" description="Low complexity" evidence="1">
    <location>
        <begin position="46"/>
        <end position="62"/>
    </location>
</feature>
<evidence type="ECO:0000256" key="1">
    <source>
        <dbReference type="SAM" id="MobiDB-lite"/>
    </source>
</evidence>
<evidence type="ECO:0000313" key="3">
    <source>
        <dbReference type="Proteomes" id="UP001165121"/>
    </source>
</evidence>
<organism evidence="2 3">
    <name type="scientific">Phytophthora fragariaefolia</name>
    <dbReference type="NCBI Taxonomy" id="1490495"/>
    <lineage>
        <taxon>Eukaryota</taxon>
        <taxon>Sar</taxon>
        <taxon>Stramenopiles</taxon>
        <taxon>Oomycota</taxon>
        <taxon>Peronosporomycetes</taxon>
        <taxon>Peronosporales</taxon>
        <taxon>Peronosporaceae</taxon>
        <taxon>Phytophthora</taxon>
    </lineage>
</organism>
<gene>
    <name evidence="2" type="ORF">Pfra01_002643300</name>
</gene>
<protein>
    <submittedName>
        <fullName evidence="2">Unnamed protein product</fullName>
    </submittedName>
</protein>